<protein>
    <recommendedName>
        <fullName evidence="5">Exocyst complex component Sec6</fullName>
    </recommendedName>
</protein>
<feature type="compositionally biased region" description="Basic and acidic residues" evidence="2">
    <location>
        <begin position="80"/>
        <end position="93"/>
    </location>
</feature>
<comment type="similarity">
    <text evidence="1">Belongs to the SEC6 family.</text>
</comment>
<dbReference type="Gene3D" id="1.10.357.70">
    <property type="entry name" value="Exocyst complex component Sec6, C-terminal domain"/>
    <property type="match status" value="1"/>
</dbReference>
<feature type="region of interest" description="Disordered" evidence="2">
    <location>
        <begin position="114"/>
        <end position="153"/>
    </location>
</feature>
<dbReference type="EMBL" id="CAUEEQ010021122">
    <property type="protein sequence ID" value="CAJ0943424.1"/>
    <property type="molecule type" value="Genomic_DNA"/>
</dbReference>
<reference evidence="3" key="1">
    <citation type="submission" date="2023-07" db="EMBL/GenBank/DDBJ databases">
        <authorList>
            <person name="Stuckert A."/>
        </authorList>
    </citation>
    <scope>NUCLEOTIDE SEQUENCE</scope>
</reference>
<dbReference type="PANTHER" id="PTHR21292">
    <property type="entry name" value="EXOCYST COMPLEX COMPONENT SEC6-RELATED"/>
    <property type="match status" value="1"/>
</dbReference>
<dbReference type="PANTHER" id="PTHR21292:SF7">
    <property type="entry name" value="EXOCYST COMPLEX COMPONENT 3-LIKE 2"/>
    <property type="match status" value="1"/>
</dbReference>
<accession>A0ABN9LJF1</accession>
<dbReference type="Proteomes" id="UP001176940">
    <property type="component" value="Unassembled WGS sequence"/>
</dbReference>
<proteinExistence type="inferred from homology"/>
<dbReference type="InterPro" id="IPR042532">
    <property type="entry name" value="EXOC3/Sec6_C"/>
</dbReference>
<evidence type="ECO:0008006" key="5">
    <source>
        <dbReference type="Google" id="ProtNLM"/>
    </source>
</evidence>
<name>A0ABN9LJF1_9NEOB</name>
<feature type="region of interest" description="Disordered" evidence="2">
    <location>
        <begin position="54"/>
        <end position="93"/>
    </location>
</feature>
<evidence type="ECO:0000313" key="4">
    <source>
        <dbReference type="Proteomes" id="UP001176940"/>
    </source>
</evidence>
<evidence type="ECO:0000256" key="2">
    <source>
        <dbReference type="SAM" id="MobiDB-lite"/>
    </source>
</evidence>
<dbReference type="Pfam" id="PF06046">
    <property type="entry name" value="Sec6"/>
    <property type="match status" value="1"/>
</dbReference>
<dbReference type="InterPro" id="IPR010326">
    <property type="entry name" value="EXOC3/Sec6"/>
</dbReference>
<keyword evidence="4" id="KW-1185">Reference proteome</keyword>
<comment type="caution">
    <text evidence="3">The sequence shown here is derived from an EMBL/GenBank/DDBJ whole genome shotgun (WGS) entry which is preliminary data.</text>
</comment>
<gene>
    <name evidence="3" type="ORF">RIMI_LOCUS9962290</name>
</gene>
<organism evidence="3 4">
    <name type="scientific">Ranitomeya imitator</name>
    <name type="common">mimic poison frog</name>
    <dbReference type="NCBI Taxonomy" id="111125"/>
    <lineage>
        <taxon>Eukaryota</taxon>
        <taxon>Metazoa</taxon>
        <taxon>Chordata</taxon>
        <taxon>Craniata</taxon>
        <taxon>Vertebrata</taxon>
        <taxon>Euteleostomi</taxon>
        <taxon>Amphibia</taxon>
        <taxon>Batrachia</taxon>
        <taxon>Anura</taxon>
        <taxon>Neobatrachia</taxon>
        <taxon>Hyloidea</taxon>
        <taxon>Dendrobatidae</taxon>
        <taxon>Dendrobatinae</taxon>
        <taxon>Ranitomeya</taxon>
    </lineage>
</organism>
<feature type="compositionally biased region" description="Basic and acidic residues" evidence="2">
    <location>
        <begin position="59"/>
        <end position="68"/>
    </location>
</feature>
<sequence length="822" mass="92332">MGWDGKGDFLSPFISHTLEHTQEQRRDAVGSAQDVGGLVSAGFKLRSEAMPVTAPNPFDGDRPLDRPAPEGGNPFLDYEVEGKREPLGSDAKRRGTLEKIAGLSPFWKGGKGLLGVRGAPEKRRGRRKSEDVSMLSLGRKKDGGDEEGGGPGGGVKRLSFLWLGNSGGSLGNRSQRESMVEVVPESNEVVREAEKPREPLSVLEILQLIQRRELRSADQHIVELEAECDVELSPVSLKSPGRQAKDVTLLYEALMKEMWSVVEESLNNKGKHLKLNEVIGVIQQEEARENPPGNKNMRAYWVEAVQRSVKQRLKSNLEGKMGSLPSQADRVKRIVVEDLTSVKNYLVCSYPRDFEVFRIYLSAYHRVISEWLSAAAQRDLETNDIYFILDWNSNVYCRDILSRPEISPLINPYELGPLLTSDTRTMLEQQYGSLIQQRISHRLEEELKVEQDRWTQMMRNEDLLSGFSGRVIQIMKPHIDRAPLISEGFGVMLALTCLCCFSDFLCRFHKSVERFYLAHEGLTETTEAFIYRIISIVNCCPLFQEFASRMAQLAKEDGIDAKNQAEGSLGRITALATRAISDLILLDIKPFSKKLLSRRWLNNSDACDGIVSILGERTAALRKLSPGPYQATISELHRRILLELVRPLIQGKISCTNSKTRRKVASKMREESKQLGQIFSRLESPETTLDQVIPRLTEILVLEDTPSIQMEVGMLVSDFPDFRKRHLSSLLDVRGFWDPSSRQQILGVLHDLEGVDAFSLCRGAPGFFADISFTRDTRCVNINLSRVSQFGRRTFSRLSRQRTNILSPAGGGLGNGEEDTQL</sequence>
<evidence type="ECO:0000256" key="1">
    <source>
        <dbReference type="ARBA" id="ARBA00009447"/>
    </source>
</evidence>
<evidence type="ECO:0000313" key="3">
    <source>
        <dbReference type="EMBL" id="CAJ0943424.1"/>
    </source>
</evidence>